<feature type="domain" description="Metallo-beta-lactamase" evidence="4">
    <location>
        <begin position="18"/>
        <end position="222"/>
    </location>
</feature>
<dbReference type="RefSeq" id="WP_173133431.1">
    <property type="nucleotide sequence ID" value="NZ_JABMKX010000006.1"/>
</dbReference>
<name>A0ABX2DQZ4_9BACL</name>
<proteinExistence type="predicted"/>
<dbReference type="Gene3D" id="3.60.15.10">
    <property type="entry name" value="Ribonuclease Z/Hydroxyacylglutathione hydrolase-like"/>
    <property type="match status" value="1"/>
</dbReference>
<dbReference type="SUPFAM" id="SSF56281">
    <property type="entry name" value="Metallo-hydrolase/oxidoreductase"/>
    <property type="match status" value="1"/>
</dbReference>
<comment type="caution">
    <text evidence="5">The sequence shown here is derived from an EMBL/GenBank/DDBJ whole genome shotgun (WGS) entry which is preliminary data.</text>
</comment>
<dbReference type="InterPro" id="IPR036866">
    <property type="entry name" value="RibonucZ/Hydroxyglut_hydro"/>
</dbReference>
<dbReference type="CDD" id="cd07721">
    <property type="entry name" value="yflN-like_MBL-fold"/>
    <property type="match status" value="1"/>
</dbReference>
<evidence type="ECO:0000256" key="2">
    <source>
        <dbReference type="ARBA" id="ARBA00034301"/>
    </source>
</evidence>
<comment type="function">
    <text evidence="2">Counteracts the endogenous Pycsar antiviral defense system. Phosphodiesterase that enables metal-dependent hydrolysis of host cyclic nucleotide Pycsar defense signals such as cCMP and cUMP.</text>
</comment>
<organism evidence="5 6">
    <name type="scientific">Paenibacillus tritici</name>
    <dbReference type="NCBI Taxonomy" id="1873425"/>
    <lineage>
        <taxon>Bacteria</taxon>
        <taxon>Bacillati</taxon>
        <taxon>Bacillota</taxon>
        <taxon>Bacilli</taxon>
        <taxon>Bacillales</taxon>
        <taxon>Paenibacillaceae</taxon>
        <taxon>Paenibacillus</taxon>
    </lineage>
</organism>
<evidence type="ECO:0000256" key="3">
    <source>
        <dbReference type="ARBA" id="ARBA00048505"/>
    </source>
</evidence>
<dbReference type="PANTHER" id="PTHR42951:SF15">
    <property type="entry name" value="METALLO-BETA-LACTAMASE SUPERFAMILY PROTEIN"/>
    <property type="match status" value="1"/>
</dbReference>
<dbReference type="InterPro" id="IPR050855">
    <property type="entry name" value="NDM-1-like"/>
</dbReference>
<keyword evidence="6" id="KW-1185">Reference proteome</keyword>
<dbReference type="PANTHER" id="PTHR42951">
    <property type="entry name" value="METALLO-BETA-LACTAMASE DOMAIN-CONTAINING"/>
    <property type="match status" value="1"/>
</dbReference>
<gene>
    <name evidence="5" type="ORF">HQN87_13050</name>
</gene>
<comment type="catalytic activity">
    <reaction evidence="1">
        <text>3',5'-cyclic CMP + H2O = CMP + H(+)</text>
        <dbReference type="Rhea" id="RHEA:72675"/>
        <dbReference type="ChEBI" id="CHEBI:15377"/>
        <dbReference type="ChEBI" id="CHEBI:15378"/>
        <dbReference type="ChEBI" id="CHEBI:58003"/>
        <dbReference type="ChEBI" id="CHEBI:60377"/>
    </reaction>
    <physiologicalReaction direction="left-to-right" evidence="1">
        <dbReference type="Rhea" id="RHEA:72676"/>
    </physiologicalReaction>
</comment>
<comment type="catalytic activity">
    <reaction evidence="3">
        <text>3',5'-cyclic UMP + H2O = UMP + H(+)</text>
        <dbReference type="Rhea" id="RHEA:70575"/>
        <dbReference type="ChEBI" id="CHEBI:15377"/>
        <dbReference type="ChEBI" id="CHEBI:15378"/>
        <dbReference type="ChEBI" id="CHEBI:57865"/>
        <dbReference type="ChEBI" id="CHEBI:184387"/>
    </reaction>
    <physiologicalReaction direction="left-to-right" evidence="3">
        <dbReference type="Rhea" id="RHEA:70576"/>
    </physiologicalReaction>
</comment>
<dbReference type="EMBL" id="JABMKX010000006">
    <property type="protein sequence ID" value="NQX46261.1"/>
    <property type="molecule type" value="Genomic_DNA"/>
</dbReference>
<evidence type="ECO:0000256" key="1">
    <source>
        <dbReference type="ARBA" id="ARBA00034221"/>
    </source>
</evidence>
<protein>
    <submittedName>
        <fullName evidence="5">MBL fold metallo-hydrolase</fullName>
    </submittedName>
</protein>
<accession>A0ABX2DQZ4</accession>
<dbReference type="Pfam" id="PF00753">
    <property type="entry name" value="Lactamase_B"/>
    <property type="match status" value="1"/>
</dbReference>
<evidence type="ECO:0000313" key="6">
    <source>
        <dbReference type="Proteomes" id="UP000711047"/>
    </source>
</evidence>
<evidence type="ECO:0000259" key="4">
    <source>
        <dbReference type="SMART" id="SM00849"/>
    </source>
</evidence>
<sequence>MNIIELPIEFEYEGHSYSIYPSLIVSGKELTLVDAGYPLFMPLIEKEILKQGHDPANLKTIIITHYDDDHIGALADFRAKYPSVVIIASEAEAPTISGMAKSERLVQAEALLEHMSEEEQPSGETFVDLLKKLQHVPVDVTVRDGEWILNSKCQILATPGHTSGHISLYFPELGSVITGDAAVKEQNELVVANPQYCIDLASAEQSLNRLKALQAQSYYCYHGGKLEIGLRAQQK</sequence>
<dbReference type="InterPro" id="IPR001279">
    <property type="entry name" value="Metallo-B-lactamas"/>
</dbReference>
<dbReference type="SMART" id="SM00849">
    <property type="entry name" value="Lactamase_B"/>
    <property type="match status" value="1"/>
</dbReference>
<evidence type="ECO:0000313" key="5">
    <source>
        <dbReference type="EMBL" id="NQX46261.1"/>
    </source>
</evidence>
<dbReference type="Proteomes" id="UP000711047">
    <property type="component" value="Unassembled WGS sequence"/>
</dbReference>
<reference evidence="5 6" key="1">
    <citation type="submission" date="2020-05" db="EMBL/GenBank/DDBJ databases">
        <title>Paenibacillus glebae, sp. nov., Paenibacillus humi sp. nov., Paenibacillus pedi sp. nov., Paenibacillus terrestris sp. nov. and Paenibacillus terricola sp. nov., isolated from a forest top soil sample.</title>
        <authorList>
            <person name="Qi S."/>
            <person name="Carlier A."/>
            <person name="Cnockaert M."/>
            <person name="Vandamme P."/>
        </authorList>
    </citation>
    <scope>NUCLEOTIDE SEQUENCE [LARGE SCALE GENOMIC DNA]</scope>
    <source>
        <strain evidence="5 6">LMG 29502</strain>
    </source>
</reference>